<reference evidence="7" key="1">
    <citation type="submission" date="2018-12" db="EMBL/GenBank/DDBJ databases">
        <title>Genome sequence of Peanibacillus sp.</title>
        <authorList>
            <person name="Subramani G."/>
            <person name="Srinivasan S."/>
            <person name="Kim M.K."/>
        </authorList>
    </citation>
    <scope>NUCLEOTIDE SEQUENCE [LARGE SCALE GENOMIC DNA]</scope>
    <source>
        <strain evidence="7">18JY67-1</strain>
    </source>
</reference>
<dbReference type="RefSeq" id="WP_126017461.1">
    <property type="nucleotide sequence ID" value="NZ_CP034437.1"/>
</dbReference>
<evidence type="ECO:0000256" key="1">
    <source>
        <dbReference type="ARBA" id="ARBA00004141"/>
    </source>
</evidence>
<protein>
    <submittedName>
        <fullName evidence="6">DoxX family membrane protein</fullName>
    </submittedName>
</protein>
<dbReference type="Pfam" id="PF13564">
    <property type="entry name" value="DoxX_2"/>
    <property type="match status" value="1"/>
</dbReference>
<keyword evidence="4 5" id="KW-0472">Membrane</keyword>
<evidence type="ECO:0000256" key="3">
    <source>
        <dbReference type="ARBA" id="ARBA00022989"/>
    </source>
</evidence>
<evidence type="ECO:0000313" key="6">
    <source>
        <dbReference type="EMBL" id="AZN41755.1"/>
    </source>
</evidence>
<evidence type="ECO:0000313" key="7">
    <source>
        <dbReference type="Proteomes" id="UP000272528"/>
    </source>
</evidence>
<feature type="transmembrane region" description="Helical" evidence="5">
    <location>
        <begin position="38"/>
        <end position="60"/>
    </location>
</feature>
<sequence length="111" mass="11980">MLITILQAVLGAFFIFTGTTIISGKMANEFKKLGLPSLFNFLTGFIEIVGAIGMIAGYWFPISALLAGLLLGTTMLVAAFMLIVVARDPFKKAIPAMLLSLLSYIIAIYML</sequence>
<comment type="subcellular location">
    <subcellularLocation>
        <location evidence="1">Membrane</location>
        <topology evidence="1">Multi-pass membrane protein</topology>
    </subcellularLocation>
</comment>
<evidence type="ECO:0000256" key="4">
    <source>
        <dbReference type="ARBA" id="ARBA00023136"/>
    </source>
</evidence>
<feature type="transmembrane region" description="Helical" evidence="5">
    <location>
        <begin position="66"/>
        <end position="86"/>
    </location>
</feature>
<feature type="transmembrane region" description="Helical" evidence="5">
    <location>
        <begin position="93"/>
        <end position="110"/>
    </location>
</feature>
<keyword evidence="2 5" id="KW-0812">Transmembrane</keyword>
<accession>A0A3S9A7N5</accession>
<dbReference type="Proteomes" id="UP000272528">
    <property type="component" value="Chromosome"/>
</dbReference>
<dbReference type="AlphaFoldDB" id="A0A3S9A7N5"/>
<gene>
    <name evidence="6" type="ORF">EJC50_20320</name>
</gene>
<name>A0A3S9A7N5_9BACL</name>
<dbReference type="KEGG" id="palb:EJC50_20320"/>
<keyword evidence="7" id="KW-1185">Reference proteome</keyword>
<evidence type="ECO:0000256" key="5">
    <source>
        <dbReference type="SAM" id="Phobius"/>
    </source>
</evidence>
<dbReference type="GO" id="GO:0016020">
    <property type="term" value="C:membrane"/>
    <property type="evidence" value="ECO:0007669"/>
    <property type="project" value="UniProtKB-SubCell"/>
</dbReference>
<dbReference type="OrthoDB" id="2939659at2"/>
<keyword evidence="3 5" id="KW-1133">Transmembrane helix</keyword>
<dbReference type="EMBL" id="CP034437">
    <property type="protein sequence ID" value="AZN41755.1"/>
    <property type="molecule type" value="Genomic_DNA"/>
</dbReference>
<organism evidence="6 7">
    <name type="scientific">Paenibacillus albus</name>
    <dbReference type="NCBI Taxonomy" id="2495582"/>
    <lineage>
        <taxon>Bacteria</taxon>
        <taxon>Bacillati</taxon>
        <taxon>Bacillota</taxon>
        <taxon>Bacilli</taxon>
        <taxon>Bacillales</taxon>
        <taxon>Paenibacillaceae</taxon>
        <taxon>Paenibacillus</taxon>
    </lineage>
</organism>
<proteinExistence type="predicted"/>
<feature type="transmembrane region" description="Helical" evidence="5">
    <location>
        <begin position="6"/>
        <end position="26"/>
    </location>
</feature>
<evidence type="ECO:0000256" key="2">
    <source>
        <dbReference type="ARBA" id="ARBA00022692"/>
    </source>
</evidence>
<dbReference type="InterPro" id="IPR032808">
    <property type="entry name" value="DoxX"/>
</dbReference>